<reference evidence="1" key="1">
    <citation type="submission" date="2015-07" db="EMBL/GenBank/DDBJ databases">
        <title>Adaptation to a free-living lifestyle via gene acquisitions in the diplomonad Trepomonas sp. PC1.</title>
        <authorList>
            <person name="Xu F."/>
            <person name="Jerlstrom-Hultqvist J."/>
            <person name="Kolisko M."/>
            <person name="Simpson A.G.B."/>
            <person name="Roger A.J."/>
            <person name="Svard S.G."/>
            <person name="Andersson J.O."/>
        </authorList>
    </citation>
    <scope>NUCLEOTIDE SEQUENCE</scope>
    <source>
        <strain evidence="1">PC1</strain>
    </source>
</reference>
<gene>
    <name evidence="1" type="ORF">TPC1_16799</name>
</gene>
<dbReference type="EMBL" id="GDID01005049">
    <property type="protein sequence ID" value="JAP91557.1"/>
    <property type="molecule type" value="Transcribed_RNA"/>
</dbReference>
<dbReference type="Gene3D" id="3.80.10.10">
    <property type="entry name" value="Ribonuclease Inhibitor"/>
    <property type="match status" value="2"/>
</dbReference>
<dbReference type="SUPFAM" id="SSF52058">
    <property type="entry name" value="L domain-like"/>
    <property type="match status" value="1"/>
</dbReference>
<dbReference type="InterPro" id="IPR032675">
    <property type="entry name" value="LRR_dom_sf"/>
</dbReference>
<name>A0A146K4G5_9EUKA</name>
<protein>
    <recommendedName>
        <fullName evidence="2">Leucine rich repeats-containing protein</fullName>
    </recommendedName>
</protein>
<evidence type="ECO:0000313" key="1">
    <source>
        <dbReference type="EMBL" id="JAP91557.1"/>
    </source>
</evidence>
<feature type="non-terminal residue" evidence="1">
    <location>
        <position position="1"/>
    </location>
</feature>
<dbReference type="AlphaFoldDB" id="A0A146K4G5"/>
<accession>A0A146K4G5</accession>
<organism evidence="1">
    <name type="scientific">Trepomonas sp. PC1</name>
    <dbReference type="NCBI Taxonomy" id="1076344"/>
    <lineage>
        <taxon>Eukaryota</taxon>
        <taxon>Metamonada</taxon>
        <taxon>Diplomonadida</taxon>
        <taxon>Hexamitidae</taxon>
        <taxon>Hexamitinae</taxon>
        <taxon>Trepomonas</taxon>
    </lineage>
</organism>
<evidence type="ECO:0008006" key="2">
    <source>
        <dbReference type="Google" id="ProtNLM"/>
    </source>
</evidence>
<proteinExistence type="predicted"/>
<sequence length="423" mass="50039">QMCDNFHFKRMMWPPSRNFQNLEQLRAQIEKPGYYRNVTIEFPISNDVLKEFLNSKMTYHKLVCKNQVWEDVQIETDKFMEFCDCNISLKARCKFGKLSLIKTAIQPVEHISDLSHIWIQDQELDQQVLIQNAQSLKELTLTNVPNISLLPLQLVNLVQLSFNGELLELFDLPNLECLRVTTKHIQFKNTKPFERLTTFYLSECPVVDTSFVSQFPNLKSLSLVRTGVRNLNIQCPITSLYLQETQIKAHSSLPSLVTLEYINSNLLNLDFLKNYPNLVNLYAQQNQLYNIRGVLNCKKLREIHLYNNRLPTEQFRFLKQLQLKTIAHWMVQNNNTDATLERKLKSIQSYRAKDIALQQEDILDFEMDLMEAKEQQLFGRNQLLKQRIEHCQDKMLRQRQIISKCHRKLKEIKFDSLELDFYE</sequence>